<dbReference type="InterPro" id="IPR001734">
    <property type="entry name" value="Na/solute_symporter"/>
</dbReference>
<evidence type="ECO:0000256" key="1">
    <source>
        <dbReference type="ARBA" id="ARBA00004141"/>
    </source>
</evidence>
<keyword evidence="5 7" id="KW-0472">Membrane</keyword>
<dbReference type="InterPro" id="IPR038377">
    <property type="entry name" value="Na/Glc_symporter_sf"/>
</dbReference>
<gene>
    <name evidence="8" type="ORF">MN116_000159</name>
</gene>
<sequence length="192" mass="21123">FKRNPQVSSLVTYACNWYIYVGYISVGGFSGVLSSYGQAIAHMNISSNNDSGILISLANVLNTTNYTSLTQLASSPEVSSSLRCSLPSPNAFILLRGITDPDMPWLGFLLGQTPASIWYWCADQMMVQRVLAAKSLSHAQGATLMAGLIKQLPLFLMVIPGMISRILFPDVFDMHHNSTFWVHGMIILMLEN</sequence>
<evidence type="ECO:0000256" key="5">
    <source>
        <dbReference type="ARBA" id="ARBA00023136"/>
    </source>
</evidence>
<dbReference type="AlphaFoldDB" id="A0AAE2D2R7"/>
<keyword evidence="4 7" id="KW-1133">Transmembrane helix</keyword>
<evidence type="ECO:0000313" key="8">
    <source>
        <dbReference type="EMBL" id="KAK4469014.1"/>
    </source>
</evidence>
<evidence type="ECO:0000256" key="2">
    <source>
        <dbReference type="ARBA" id="ARBA00006434"/>
    </source>
</evidence>
<reference evidence="8" key="1">
    <citation type="submission" date="2022-04" db="EMBL/GenBank/DDBJ databases">
        <authorList>
            <person name="Xu L."/>
            <person name="Lv Z."/>
        </authorList>
    </citation>
    <scope>NUCLEOTIDE SEQUENCE</scope>
    <source>
        <strain evidence="8">LV_2022a</strain>
    </source>
</reference>
<feature type="transmembrane region" description="Helical" evidence="7">
    <location>
        <begin position="17"/>
        <end position="36"/>
    </location>
</feature>
<evidence type="ECO:0000256" key="7">
    <source>
        <dbReference type="SAM" id="Phobius"/>
    </source>
</evidence>
<organism evidence="8 9">
    <name type="scientific">Schistosoma mekongi</name>
    <name type="common">Parasitic worm</name>
    <dbReference type="NCBI Taxonomy" id="38744"/>
    <lineage>
        <taxon>Eukaryota</taxon>
        <taxon>Metazoa</taxon>
        <taxon>Spiralia</taxon>
        <taxon>Lophotrochozoa</taxon>
        <taxon>Platyhelminthes</taxon>
        <taxon>Trematoda</taxon>
        <taxon>Digenea</taxon>
        <taxon>Strigeidida</taxon>
        <taxon>Schistosomatoidea</taxon>
        <taxon>Schistosomatidae</taxon>
        <taxon>Schistosoma</taxon>
    </lineage>
</organism>
<dbReference type="Pfam" id="PF00474">
    <property type="entry name" value="SSF"/>
    <property type="match status" value="1"/>
</dbReference>
<name>A0AAE2D2R7_SCHME</name>
<keyword evidence="3 7" id="KW-0812">Transmembrane</keyword>
<dbReference type="GO" id="GO:0015798">
    <property type="term" value="P:myo-inositol transport"/>
    <property type="evidence" value="ECO:0007669"/>
    <property type="project" value="TreeGrafter"/>
</dbReference>
<comment type="similarity">
    <text evidence="2 6">Belongs to the sodium:solute symporter (SSF) (TC 2.A.21) family.</text>
</comment>
<comment type="subcellular location">
    <subcellularLocation>
        <location evidence="1">Membrane</location>
        <topology evidence="1">Multi-pass membrane protein</topology>
    </subcellularLocation>
</comment>
<comment type="caution">
    <text evidence="8">The sequence shown here is derived from an EMBL/GenBank/DDBJ whole genome shotgun (WGS) entry which is preliminary data.</text>
</comment>
<proteinExistence type="inferred from homology"/>
<protein>
    <submittedName>
        <fullName evidence="8">Uncharacterized protein</fullName>
    </submittedName>
</protein>
<reference evidence="8" key="2">
    <citation type="journal article" date="2023" name="Infect Dis Poverty">
        <title>Chromosome-scale genome of the human blood fluke Schistosoma mekongi and its implications for public health.</title>
        <authorList>
            <person name="Zhou M."/>
            <person name="Xu L."/>
            <person name="Xu D."/>
            <person name="Chen W."/>
            <person name="Khan J."/>
            <person name="Hu Y."/>
            <person name="Huang H."/>
            <person name="Wei H."/>
            <person name="Zhang Y."/>
            <person name="Chusongsang P."/>
            <person name="Tanasarnprasert K."/>
            <person name="Hu X."/>
            <person name="Limpanont Y."/>
            <person name="Lv Z."/>
        </authorList>
    </citation>
    <scope>NUCLEOTIDE SEQUENCE</scope>
    <source>
        <strain evidence="8">LV_2022a</strain>
    </source>
</reference>
<evidence type="ECO:0000256" key="3">
    <source>
        <dbReference type="ARBA" id="ARBA00022692"/>
    </source>
</evidence>
<dbReference type="PANTHER" id="PTHR11819:SF150">
    <property type="entry name" value="SODIUM_MYO-INOSITOL COTRANSPORTER"/>
    <property type="match status" value="1"/>
</dbReference>
<feature type="transmembrane region" description="Helical" evidence="7">
    <location>
        <begin position="152"/>
        <end position="168"/>
    </location>
</feature>
<keyword evidence="9" id="KW-1185">Reference proteome</keyword>
<dbReference type="PROSITE" id="PS50283">
    <property type="entry name" value="NA_SOLUT_SYMP_3"/>
    <property type="match status" value="1"/>
</dbReference>
<dbReference type="GO" id="GO:0005886">
    <property type="term" value="C:plasma membrane"/>
    <property type="evidence" value="ECO:0007669"/>
    <property type="project" value="TreeGrafter"/>
</dbReference>
<dbReference type="PANTHER" id="PTHR11819">
    <property type="entry name" value="SOLUTE CARRIER FAMILY 5"/>
    <property type="match status" value="1"/>
</dbReference>
<feature type="non-terminal residue" evidence="8">
    <location>
        <position position="1"/>
    </location>
</feature>
<dbReference type="GO" id="GO:0006020">
    <property type="term" value="P:inositol metabolic process"/>
    <property type="evidence" value="ECO:0007669"/>
    <property type="project" value="TreeGrafter"/>
</dbReference>
<dbReference type="Proteomes" id="UP001292079">
    <property type="component" value="Unassembled WGS sequence"/>
</dbReference>
<accession>A0AAE2D2R7</accession>
<evidence type="ECO:0000256" key="4">
    <source>
        <dbReference type="ARBA" id="ARBA00022989"/>
    </source>
</evidence>
<evidence type="ECO:0000256" key="6">
    <source>
        <dbReference type="RuleBase" id="RU362091"/>
    </source>
</evidence>
<dbReference type="EMBL" id="JALJAT010000005">
    <property type="protein sequence ID" value="KAK4469014.1"/>
    <property type="molecule type" value="Genomic_DNA"/>
</dbReference>
<dbReference type="Gene3D" id="1.20.1730.10">
    <property type="entry name" value="Sodium/glucose cotransporter"/>
    <property type="match status" value="1"/>
</dbReference>
<evidence type="ECO:0000313" key="9">
    <source>
        <dbReference type="Proteomes" id="UP001292079"/>
    </source>
</evidence>
<dbReference type="GO" id="GO:0005412">
    <property type="term" value="F:D-glucose:sodium symporter activity"/>
    <property type="evidence" value="ECO:0007669"/>
    <property type="project" value="TreeGrafter"/>
</dbReference>